<evidence type="ECO:0000256" key="11">
    <source>
        <dbReference type="PIRNR" id="PIRNR000441"/>
    </source>
</evidence>
<dbReference type="GO" id="GO:0009001">
    <property type="term" value="F:serine O-acetyltransferase activity"/>
    <property type="evidence" value="ECO:0007669"/>
    <property type="project" value="UniProtKB-EC"/>
</dbReference>
<dbReference type="InterPro" id="IPR001451">
    <property type="entry name" value="Hexapep"/>
</dbReference>
<keyword evidence="5" id="KW-0028">Amino-acid biosynthesis</keyword>
<dbReference type="PIRSF" id="PIRSF000441">
    <property type="entry name" value="CysE"/>
    <property type="match status" value="1"/>
</dbReference>
<dbReference type="InterPro" id="IPR053376">
    <property type="entry name" value="Serine_acetyltransferase"/>
</dbReference>
<evidence type="ECO:0000313" key="13">
    <source>
        <dbReference type="Proteomes" id="UP000295008"/>
    </source>
</evidence>
<reference evidence="12 13" key="1">
    <citation type="submission" date="2019-03" db="EMBL/GenBank/DDBJ databases">
        <title>Genomic Encyclopedia of Type Strains, Phase IV (KMG-IV): sequencing the most valuable type-strain genomes for metagenomic binning, comparative biology and taxonomic classification.</title>
        <authorList>
            <person name="Goeker M."/>
        </authorList>
    </citation>
    <scope>NUCLEOTIDE SEQUENCE [LARGE SCALE GENOMIC DNA]</scope>
    <source>
        <strain evidence="12 13">LX-B</strain>
    </source>
</reference>
<sequence length="200" mass="21413">MVCCLKMKLTLYRWTVGEAFRELFYLIDDVAVAYRSDPALRGKALAWLELTTYPGVWAMTFHRLAHLLQALKLPFVPRLISQIGRFLTGVEIHPGARIGPGCFIDHGQGVVIGETAEIGSNVLIYHQVTLGNSSAALSGKRHPTVGDGVMLGAGAKILGPIRIGSHSQIGAGAVVTKDVPSYAVVVGNPGRVVKRFGGKV</sequence>
<dbReference type="RefSeq" id="WP_424337426.1">
    <property type="nucleotide sequence ID" value="NZ_SLUN01000038.1"/>
</dbReference>
<dbReference type="InterPro" id="IPR045304">
    <property type="entry name" value="LbH_SAT"/>
</dbReference>
<evidence type="ECO:0000256" key="3">
    <source>
        <dbReference type="ARBA" id="ARBA00013266"/>
    </source>
</evidence>
<dbReference type="PROSITE" id="PS00101">
    <property type="entry name" value="HEXAPEP_TRANSFERASES"/>
    <property type="match status" value="1"/>
</dbReference>
<protein>
    <recommendedName>
        <fullName evidence="4 11">Serine acetyltransferase</fullName>
        <ecNumber evidence="3 11">2.3.1.30</ecNumber>
    </recommendedName>
</protein>
<dbReference type="GO" id="GO:0005737">
    <property type="term" value="C:cytoplasm"/>
    <property type="evidence" value="ECO:0007669"/>
    <property type="project" value="InterPro"/>
</dbReference>
<dbReference type="InterPro" id="IPR042122">
    <property type="entry name" value="Ser_AcTrfase_N_sf"/>
</dbReference>
<evidence type="ECO:0000256" key="4">
    <source>
        <dbReference type="ARBA" id="ARBA00018522"/>
    </source>
</evidence>
<dbReference type="NCBIfam" id="NF041874">
    <property type="entry name" value="EPS_EpsC"/>
    <property type="match status" value="1"/>
</dbReference>
<dbReference type="InterPro" id="IPR005881">
    <property type="entry name" value="Ser_O-AcTrfase"/>
</dbReference>
<dbReference type="SUPFAM" id="SSF51161">
    <property type="entry name" value="Trimeric LpxA-like enzymes"/>
    <property type="match status" value="1"/>
</dbReference>
<dbReference type="InterPro" id="IPR018357">
    <property type="entry name" value="Hexapep_transf_CS"/>
</dbReference>
<comment type="catalytic activity">
    <reaction evidence="10 11">
        <text>L-serine + acetyl-CoA = O-acetyl-L-serine + CoA</text>
        <dbReference type="Rhea" id="RHEA:24560"/>
        <dbReference type="ChEBI" id="CHEBI:33384"/>
        <dbReference type="ChEBI" id="CHEBI:57287"/>
        <dbReference type="ChEBI" id="CHEBI:57288"/>
        <dbReference type="ChEBI" id="CHEBI:58340"/>
        <dbReference type="EC" id="2.3.1.30"/>
    </reaction>
</comment>
<dbReference type="PANTHER" id="PTHR42811">
    <property type="entry name" value="SERINE ACETYLTRANSFERASE"/>
    <property type="match status" value="1"/>
</dbReference>
<evidence type="ECO:0000256" key="5">
    <source>
        <dbReference type="ARBA" id="ARBA00022605"/>
    </source>
</evidence>
<dbReference type="InterPro" id="IPR011004">
    <property type="entry name" value="Trimer_LpxA-like_sf"/>
</dbReference>
<keyword evidence="9 11" id="KW-0012">Acyltransferase</keyword>
<evidence type="ECO:0000256" key="2">
    <source>
        <dbReference type="ARBA" id="ARBA00007274"/>
    </source>
</evidence>
<dbReference type="FunFam" id="2.160.10.10:FF:000007">
    <property type="entry name" value="Serine acetyltransferase"/>
    <property type="match status" value="1"/>
</dbReference>
<dbReference type="EC" id="2.3.1.30" evidence="3 11"/>
<evidence type="ECO:0000256" key="1">
    <source>
        <dbReference type="ARBA" id="ARBA00004876"/>
    </source>
</evidence>
<dbReference type="AlphaFoldDB" id="A0A4R1R2Y7"/>
<dbReference type="UniPathway" id="UPA00136">
    <property type="reaction ID" value="UER00199"/>
</dbReference>
<organism evidence="12 13">
    <name type="scientific">Hydrogenispora ethanolica</name>
    <dbReference type="NCBI Taxonomy" id="1082276"/>
    <lineage>
        <taxon>Bacteria</taxon>
        <taxon>Bacillati</taxon>
        <taxon>Bacillota</taxon>
        <taxon>Hydrogenispora</taxon>
    </lineage>
</organism>
<evidence type="ECO:0000256" key="7">
    <source>
        <dbReference type="ARBA" id="ARBA00022737"/>
    </source>
</evidence>
<evidence type="ECO:0000256" key="10">
    <source>
        <dbReference type="ARBA" id="ARBA00049486"/>
    </source>
</evidence>
<dbReference type="EMBL" id="SLUN01000038">
    <property type="protein sequence ID" value="TCL59749.1"/>
    <property type="molecule type" value="Genomic_DNA"/>
</dbReference>
<evidence type="ECO:0000256" key="8">
    <source>
        <dbReference type="ARBA" id="ARBA00023192"/>
    </source>
</evidence>
<keyword evidence="13" id="KW-1185">Reference proteome</keyword>
<evidence type="ECO:0000256" key="6">
    <source>
        <dbReference type="ARBA" id="ARBA00022679"/>
    </source>
</evidence>
<keyword evidence="7" id="KW-0677">Repeat</keyword>
<proteinExistence type="inferred from homology"/>
<dbReference type="Gene3D" id="1.10.3130.10">
    <property type="entry name" value="serine acetyltransferase, domain 1"/>
    <property type="match status" value="1"/>
</dbReference>
<keyword evidence="8" id="KW-0198">Cysteine biosynthesis</keyword>
<dbReference type="Gene3D" id="2.160.10.10">
    <property type="entry name" value="Hexapeptide repeat proteins"/>
    <property type="match status" value="1"/>
</dbReference>
<evidence type="ECO:0000256" key="9">
    <source>
        <dbReference type="ARBA" id="ARBA00023315"/>
    </source>
</evidence>
<dbReference type="Proteomes" id="UP000295008">
    <property type="component" value="Unassembled WGS sequence"/>
</dbReference>
<name>A0A4R1R2Y7_HYDET</name>
<dbReference type="CDD" id="cd03354">
    <property type="entry name" value="LbH_SAT"/>
    <property type="match status" value="1"/>
</dbReference>
<comment type="similarity">
    <text evidence="2 11">Belongs to the transferase hexapeptide repeat family.</text>
</comment>
<comment type="caution">
    <text evidence="12">The sequence shown here is derived from an EMBL/GenBank/DDBJ whole genome shotgun (WGS) entry which is preliminary data.</text>
</comment>
<comment type="pathway">
    <text evidence="1">Amino-acid biosynthesis; L-cysteine biosynthesis; L-cysteine from L-serine: step 1/2.</text>
</comment>
<evidence type="ECO:0000313" key="12">
    <source>
        <dbReference type="EMBL" id="TCL59749.1"/>
    </source>
</evidence>
<accession>A0A4R1R2Y7</accession>
<dbReference type="GO" id="GO:0006535">
    <property type="term" value="P:cysteine biosynthetic process from serine"/>
    <property type="evidence" value="ECO:0007669"/>
    <property type="project" value="InterPro"/>
</dbReference>
<keyword evidence="6 11" id="KW-0808">Transferase</keyword>
<dbReference type="Pfam" id="PF00132">
    <property type="entry name" value="Hexapep"/>
    <property type="match status" value="1"/>
</dbReference>
<gene>
    <name evidence="12" type="ORF">EDC14_103842</name>
</gene>